<dbReference type="GO" id="GO:0106274">
    <property type="term" value="F:NAD+-protein-arginine ADP-ribosyltransferase activity"/>
    <property type="evidence" value="ECO:0007669"/>
    <property type="project" value="UniProtKB-EC"/>
</dbReference>
<organism evidence="11 12">
    <name type="scientific">Cyanoderma ruficeps</name>
    <name type="common">rufous-capped babbler</name>
    <dbReference type="NCBI Taxonomy" id="181631"/>
    <lineage>
        <taxon>Eukaryota</taxon>
        <taxon>Metazoa</taxon>
        <taxon>Chordata</taxon>
        <taxon>Craniata</taxon>
        <taxon>Vertebrata</taxon>
        <taxon>Euteleostomi</taxon>
        <taxon>Archelosauria</taxon>
        <taxon>Archosauria</taxon>
        <taxon>Dinosauria</taxon>
        <taxon>Saurischia</taxon>
        <taxon>Theropoda</taxon>
        <taxon>Coelurosauria</taxon>
        <taxon>Aves</taxon>
        <taxon>Neognathae</taxon>
        <taxon>Neoaves</taxon>
        <taxon>Telluraves</taxon>
        <taxon>Australaves</taxon>
        <taxon>Passeriformes</taxon>
        <taxon>Sylvioidea</taxon>
        <taxon>Timaliidae</taxon>
        <taxon>Cyanoderma</taxon>
    </lineage>
</organism>
<dbReference type="PRINTS" id="PR00970">
    <property type="entry name" value="RIBTRNSFRASE"/>
</dbReference>
<dbReference type="InterPro" id="IPR050999">
    <property type="entry name" value="ADP-ribosyltransferase_ARG"/>
</dbReference>
<dbReference type="Ensembl" id="ENSCRFT00000017246.1">
    <property type="protein sequence ID" value="ENSCRFP00000016661.1"/>
    <property type="gene ID" value="ENSCRFG00000012760.1"/>
</dbReference>
<reference evidence="11" key="1">
    <citation type="submission" date="2025-08" db="UniProtKB">
        <authorList>
            <consortium name="Ensembl"/>
        </authorList>
    </citation>
    <scope>IDENTIFICATION</scope>
</reference>
<keyword evidence="8" id="KW-1015">Disulfide bond</keyword>
<dbReference type="Proteomes" id="UP000694396">
    <property type="component" value="Unplaced"/>
</dbReference>
<evidence type="ECO:0000256" key="9">
    <source>
        <dbReference type="ARBA" id="ARBA00047597"/>
    </source>
</evidence>
<evidence type="ECO:0000256" key="7">
    <source>
        <dbReference type="ARBA" id="ARBA00023027"/>
    </source>
</evidence>
<dbReference type="EC" id="2.4.2.31" evidence="10"/>
<dbReference type="FunFam" id="3.90.176.10:FF:000001">
    <property type="entry name" value="NAD(P)(+)--arginine ADP-ribosyltransferase"/>
    <property type="match status" value="1"/>
</dbReference>
<dbReference type="GO" id="GO:0003950">
    <property type="term" value="F:NAD+ poly-ADP-ribosyltransferase activity"/>
    <property type="evidence" value="ECO:0007669"/>
    <property type="project" value="UniProtKB-ARBA"/>
</dbReference>
<name>A0A8C3R648_9PASS</name>
<comment type="similarity">
    <text evidence="1 10">Belongs to the Arg-specific ADP-ribosyltransferase family.</text>
</comment>
<evidence type="ECO:0000313" key="12">
    <source>
        <dbReference type="Proteomes" id="UP000694396"/>
    </source>
</evidence>
<keyword evidence="7 10" id="KW-0520">NAD</keyword>
<keyword evidence="3 10" id="KW-0808">Transferase</keyword>
<protein>
    <recommendedName>
        <fullName evidence="10">NAD(P)(+)--arginine ADP-ribosyltransferase</fullName>
        <ecNumber evidence="10">2.4.2.31</ecNumber>
    </recommendedName>
    <alternativeName>
        <fullName evidence="10">Mono(ADP-ribosyl)transferase</fullName>
    </alternativeName>
</protein>
<evidence type="ECO:0000256" key="10">
    <source>
        <dbReference type="RuleBase" id="RU361228"/>
    </source>
</evidence>
<evidence type="ECO:0000256" key="6">
    <source>
        <dbReference type="ARBA" id="ARBA00022857"/>
    </source>
</evidence>
<keyword evidence="12" id="KW-1185">Reference proteome</keyword>
<dbReference type="SUPFAM" id="SSF56399">
    <property type="entry name" value="ADP-ribosylation"/>
    <property type="match status" value="1"/>
</dbReference>
<keyword evidence="2 10" id="KW-0328">Glycosyltransferase</keyword>
<evidence type="ECO:0000256" key="3">
    <source>
        <dbReference type="ARBA" id="ARBA00022679"/>
    </source>
</evidence>
<accession>A0A8C3R648</accession>
<proteinExistence type="inferred from homology"/>
<dbReference type="PROSITE" id="PS51996">
    <property type="entry name" value="TR_MART"/>
    <property type="match status" value="1"/>
</dbReference>
<dbReference type="GO" id="GO:0005615">
    <property type="term" value="C:extracellular space"/>
    <property type="evidence" value="ECO:0007669"/>
    <property type="project" value="UniProtKB-ARBA"/>
</dbReference>
<dbReference type="PANTHER" id="PTHR10339">
    <property type="entry name" value="ADP-RIBOSYLTRANSFERASE"/>
    <property type="match status" value="1"/>
</dbReference>
<dbReference type="PANTHER" id="PTHR10339:SF19">
    <property type="entry name" value="GPI-LINKED NAD(P)(+)--ARGININE ADP-RIBOSYLTRANSFERASE 1"/>
    <property type="match status" value="1"/>
</dbReference>
<keyword evidence="5" id="KW-0732">Signal</keyword>
<evidence type="ECO:0000256" key="8">
    <source>
        <dbReference type="ARBA" id="ARBA00023157"/>
    </source>
</evidence>
<dbReference type="AlphaFoldDB" id="A0A8C3R648"/>
<dbReference type="Pfam" id="PF01129">
    <property type="entry name" value="ART"/>
    <property type="match status" value="1"/>
</dbReference>
<evidence type="ECO:0000256" key="5">
    <source>
        <dbReference type="ARBA" id="ARBA00022729"/>
    </source>
</evidence>
<dbReference type="PROSITE" id="PS01291">
    <property type="entry name" value="ART"/>
    <property type="match status" value="1"/>
</dbReference>
<dbReference type="GO" id="GO:0046677">
    <property type="term" value="P:response to antibiotic"/>
    <property type="evidence" value="ECO:0007669"/>
    <property type="project" value="UniProtKB-ARBA"/>
</dbReference>
<dbReference type="GO" id="GO:0044194">
    <property type="term" value="C:cytolytic granule"/>
    <property type="evidence" value="ECO:0007669"/>
    <property type="project" value="UniProtKB-ARBA"/>
</dbReference>
<keyword evidence="4" id="KW-0548">Nucleotidyltransferase</keyword>
<dbReference type="Gene3D" id="3.90.176.10">
    <property type="entry name" value="Toxin ADP-ribosyltransferase, Chain A, domain 1"/>
    <property type="match status" value="1"/>
</dbReference>
<evidence type="ECO:0000256" key="4">
    <source>
        <dbReference type="ARBA" id="ARBA00022695"/>
    </source>
</evidence>
<evidence type="ECO:0000256" key="1">
    <source>
        <dbReference type="ARBA" id="ARBA00009558"/>
    </source>
</evidence>
<dbReference type="GO" id="GO:0016779">
    <property type="term" value="F:nucleotidyltransferase activity"/>
    <property type="evidence" value="ECO:0007669"/>
    <property type="project" value="UniProtKB-KW"/>
</dbReference>
<dbReference type="InterPro" id="IPR000768">
    <property type="entry name" value="ART"/>
</dbReference>
<comment type="catalytic activity">
    <reaction evidence="9 10">
        <text>L-arginyl-[protein] + NAD(+) = N(omega)-(ADP-D-ribosyl)-L-arginyl-[protein] + nicotinamide + H(+)</text>
        <dbReference type="Rhea" id="RHEA:19149"/>
        <dbReference type="Rhea" id="RHEA-COMP:10532"/>
        <dbReference type="Rhea" id="RHEA-COMP:15087"/>
        <dbReference type="ChEBI" id="CHEBI:15378"/>
        <dbReference type="ChEBI" id="CHEBI:17154"/>
        <dbReference type="ChEBI" id="CHEBI:29965"/>
        <dbReference type="ChEBI" id="CHEBI:57540"/>
        <dbReference type="ChEBI" id="CHEBI:142554"/>
        <dbReference type="EC" id="2.4.2.31"/>
    </reaction>
</comment>
<sequence length="266" mass="30098">MVMVTVAIEVIPLDMAWESFDDQYLDCGPAMTAALLALHSSEFQQNPLFAQVWVKAVAKWQSQGSHVSPLSSPAQAIAVVAYSSKDVYKEFNTAVREAGRSLQEYRDNFHFKAFHFLLTQALGTLRHAQNAQCRHVFRGVRDVQFEARQNQTIRFGQFTSTSLRKDIAQKYGTDTIFQVYTCHGVDILNFSFYRSNHEVLIPPYETFQVTEVTREGNKPLIQLRSTGMYSKYNCEWLRGGSVSMAPFHLGELLLATTALALATRIL</sequence>
<evidence type="ECO:0000313" key="11">
    <source>
        <dbReference type="Ensembl" id="ENSCRFP00000016661.1"/>
    </source>
</evidence>
<evidence type="ECO:0000256" key="2">
    <source>
        <dbReference type="ARBA" id="ARBA00022676"/>
    </source>
</evidence>
<keyword evidence="6 10" id="KW-0521">NADP</keyword>
<reference evidence="11" key="2">
    <citation type="submission" date="2025-09" db="UniProtKB">
        <authorList>
            <consortium name="Ensembl"/>
        </authorList>
    </citation>
    <scope>IDENTIFICATION</scope>
</reference>